<reference evidence="2 3" key="1">
    <citation type="submission" date="2020-08" db="EMBL/GenBank/DDBJ databases">
        <authorList>
            <person name="Newling K."/>
            <person name="Davey J."/>
            <person name="Forrester S."/>
        </authorList>
    </citation>
    <scope>NUCLEOTIDE SEQUENCE [LARGE SCALE GENOMIC DNA]</scope>
    <source>
        <strain evidence="3">Crithidia deanei Carvalho (ATCC PRA-265)</strain>
    </source>
</reference>
<keyword evidence="3" id="KW-1185">Reference proteome</keyword>
<keyword evidence="1" id="KW-0812">Transmembrane</keyword>
<name>A0A7G2C6K5_9TRYP</name>
<feature type="transmembrane region" description="Helical" evidence="1">
    <location>
        <begin position="204"/>
        <end position="225"/>
    </location>
</feature>
<sequence>MSALDIEQQLRELQERTKQEGTITISVADVPFLSWDHYESISNLVLPVGGLIGATILLFFVLSLSRRSFPLNIVRSNAAGIKGWLSPLMLCALLTVWMALIGVNFLFSLLKNVVLEPYLTGETDTPRAPALQCTVQNIQQWGTRLPVALFALEFFSAVMTWVYFLFFSGNFELGALMTLPAFFASMYDSLALEGVEPDRAAVWVTHFLFLLSLFFVFSLGTPYIIREWREAKKELQNHTQKALFKDRDEVRELKERLDIMKTKNGTVLRKRK</sequence>
<evidence type="ECO:0000256" key="1">
    <source>
        <dbReference type="SAM" id="Phobius"/>
    </source>
</evidence>
<dbReference type="AlphaFoldDB" id="A0A7G2C6K5"/>
<dbReference type="Proteomes" id="UP000515908">
    <property type="component" value="Chromosome 04"/>
</dbReference>
<keyword evidence="1" id="KW-0472">Membrane</keyword>
<keyword evidence="1" id="KW-1133">Transmembrane helix</keyword>
<proteinExistence type="predicted"/>
<accession>A0A7G2C6K5</accession>
<evidence type="ECO:0000313" key="3">
    <source>
        <dbReference type="Proteomes" id="UP000515908"/>
    </source>
</evidence>
<feature type="transmembrane region" description="Helical" evidence="1">
    <location>
        <begin position="84"/>
        <end position="107"/>
    </location>
</feature>
<gene>
    <name evidence="2" type="ORF">ADEAN_000265400</name>
</gene>
<dbReference type="VEuPathDB" id="TriTrypDB:ADEAN_000265400"/>
<feature type="transmembrane region" description="Helical" evidence="1">
    <location>
        <begin position="44"/>
        <end position="64"/>
    </location>
</feature>
<feature type="transmembrane region" description="Helical" evidence="1">
    <location>
        <begin position="173"/>
        <end position="192"/>
    </location>
</feature>
<evidence type="ECO:0000313" key="2">
    <source>
        <dbReference type="EMBL" id="CAD2215199.1"/>
    </source>
</evidence>
<dbReference type="EMBL" id="LR877148">
    <property type="protein sequence ID" value="CAD2215199.1"/>
    <property type="molecule type" value="Genomic_DNA"/>
</dbReference>
<feature type="transmembrane region" description="Helical" evidence="1">
    <location>
        <begin position="147"/>
        <end position="166"/>
    </location>
</feature>
<organism evidence="2 3">
    <name type="scientific">Angomonas deanei</name>
    <dbReference type="NCBI Taxonomy" id="59799"/>
    <lineage>
        <taxon>Eukaryota</taxon>
        <taxon>Discoba</taxon>
        <taxon>Euglenozoa</taxon>
        <taxon>Kinetoplastea</taxon>
        <taxon>Metakinetoplastina</taxon>
        <taxon>Trypanosomatida</taxon>
        <taxon>Trypanosomatidae</taxon>
        <taxon>Strigomonadinae</taxon>
        <taxon>Angomonas</taxon>
    </lineage>
</organism>
<protein>
    <submittedName>
        <fullName evidence="2">Uncharacterized protein</fullName>
    </submittedName>
</protein>